<evidence type="ECO:0000313" key="7">
    <source>
        <dbReference type="Proteomes" id="UP000580568"/>
    </source>
</evidence>
<protein>
    <submittedName>
        <fullName evidence="6">Beta-glucosidase BoGH3A</fullName>
    </submittedName>
</protein>
<dbReference type="SUPFAM" id="SSF51445">
    <property type="entry name" value="(Trans)glycosidases"/>
    <property type="match status" value="1"/>
</dbReference>
<organism evidence="6 7">
    <name type="scientific">Clostridium fungisolvens</name>
    <dbReference type="NCBI Taxonomy" id="1604897"/>
    <lineage>
        <taxon>Bacteria</taxon>
        <taxon>Bacillati</taxon>
        <taxon>Bacillota</taxon>
        <taxon>Clostridia</taxon>
        <taxon>Eubacteriales</taxon>
        <taxon>Clostridiaceae</taxon>
        <taxon>Clostridium</taxon>
    </lineage>
</organism>
<dbReference type="PRINTS" id="PR00133">
    <property type="entry name" value="GLHYDRLASE3"/>
</dbReference>
<dbReference type="InterPro" id="IPR026891">
    <property type="entry name" value="Fn3-like"/>
</dbReference>
<dbReference type="SMART" id="SM01217">
    <property type="entry name" value="Fn3_like"/>
    <property type="match status" value="1"/>
</dbReference>
<dbReference type="PROSITE" id="PS00775">
    <property type="entry name" value="GLYCOSYL_HYDROL_F3"/>
    <property type="match status" value="1"/>
</dbReference>
<name>A0A6V8SFX7_9CLOT</name>
<evidence type="ECO:0000256" key="4">
    <source>
        <dbReference type="RuleBase" id="RU361161"/>
    </source>
</evidence>
<evidence type="ECO:0000256" key="3">
    <source>
        <dbReference type="ARBA" id="ARBA00023277"/>
    </source>
</evidence>
<dbReference type="GO" id="GO:0008422">
    <property type="term" value="F:beta-glucosidase activity"/>
    <property type="evidence" value="ECO:0007669"/>
    <property type="project" value="UniProtKB-ARBA"/>
</dbReference>
<reference evidence="6 7" key="1">
    <citation type="submission" date="2020-07" db="EMBL/GenBank/DDBJ databases">
        <title>A new beta-1,3-glucan-decomposing anaerobic bacterium isolated from anoxic soil subjected to biological soil disinfestation.</title>
        <authorList>
            <person name="Ueki A."/>
            <person name="Tonouchi A."/>
        </authorList>
    </citation>
    <scope>NUCLEOTIDE SEQUENCE [LARGE SCALE GENOMIC DNA]</scope>
    <source>
        <strain evidence="6 7">TW1</strain>
    </source>
</reference>
<dbReference type="Pfam" id="PF00933">
    <property type="entry name" value="Glyco_hydro_3"/>
    <property type="match status" value="1"/>
</dbReference>
<comment type="caution">
    <text evidence="6">The sequence shown here is derived from an EMBL/GenBank/DDBJ whole genome shotgun (WGS) entry which is preliminary data.</text>
</comment>
<dbReference type="AlphaFoldDB" id="A0A6V8SFX7"/>
<evidence type="ECO:0000256" key="2">
    <source>
        <dbReference type="ARBA" id="ARBA00022801"/>
    </source>
</evidence>
<dbReference type="InterPro" id="IPR017853">
    <property type="entry name" value="GH"/>
</dbReference>
<keyword evidence="7" id="KW-1185">Reference proteome</keyword>
<dbReference type="InterPro" id="IPR036881">
    <property type="entry name" value="Glyco_hydro_3_C_sf"/>
</dbReference>
<dbReference type="FunFam" id="2.60.40.10:FF:000495">
    <property type="entry name" value="Periplasmic beta-glucosidase"/>
    <property type="match status" value="1"/>
</dbReference>
<dbReference type="Pfam" id="PF14310">
    <property type="entry name" value="Fn3-like"/>
    <property type="match status" value="1"/>
</dbReference>
<dbReference type="Gene3D" id="3.20.20.300">
    <property type="entry name" value="Glycoside hydrolase, family 3, N-terminal domain"/>
    <property type="match status" value="2"/>
</dbReference>
<dbReference type="Gene3D" id="2.60.40.10">
    <property type="entry name" value="Immunoglobulins"/>
    <property type="match status" value="1"/>
</dbReference>
<dbReference type="FunFam" id="3.40.50.1700:FF:000005">
    <property type="entry name" value="Beta-glucosidase H"/>
    <property type="match status" value="1"/>
</dbReference>
<dbReference type="PANTHER" id="PTHR42715">
    <property type="entry name" value="BETA-GLUCOSIDASE"/>
    <property type="match status" value="1"/>
</dbReference>
<feature type="domain" description="Fibronectin type III-like" evidence="5">
    <location>
        <begin position="603"/>
        <end position="673"/>
    </location>
</feature>
<dbReference type="Gene3D" id="3.40.50.1700">
    <property type="entry name" value="Glycoside hydrolase family 3 C-terminal domain"/>
    <property type="match status" value="2"/>
</dbReference>
<evidence type="ECO:0000256" key="1">
    <source>
        <dbReference type="ARBA" id="ARBA00005336"/>
    </source>
</evidence>
<dbReference type="InterPro" id="IPR013783">
    <property type="entry name" value="Ig-like_fold"/>
</dbReference>
<dbReference type="EMBL" id="BLZR01000001">
    <property type="protein sequence ID" value="GFP75691.1"/>
    <property type="molecule type" value="Genomic_DNA"/>
</dbReference>
<dbReference type="Proteomes" id="UP000580568">
    <property type="component" value="Unassembled WGS sequence"/>
</dbReference>
<dbReference type="RefSeq" id="WP_183277176.1">
    <property type="nucleotide sequence ID" value="NZ_BLZR01000001.1"/>
</dbReference>
<sequence>MNELNQSVNKKIKEIIEEMTLEEKVSMIHGNGLFRTEAVKRLGIPALTMSDGPMGVRKDYKNDKWEDIGNTYDYSTYFPSNMALASTWNPDKAYEFGTSIGAEARARGKDVILGPGINIIRTPLCGRNFEYMSEDPHLISKMAVPFIKGVQTKDTAACVKHFAANNQEYERLNINVEMDDRALHEIYLPGFKAAVKEGNSYTIMGAYNKIRGEYCCESDYLINDILRKQWGYDGVVISDWGAVHNTETAAKYGIDIEMSVTDNFNEYFLADPLIEKVKAGLIDEKFIDEKVERILKLMFKLNVFSEKRVRGKYNALEHREAALNVARESIVLLKNHDNVLPLKDDKVKSLAVIGENADKQHSNGGGSAEIKALYEYTPLMGIKMRVGGNTKVQYAKGYSKDESLKSDLLNEAVKLAENSDEVIIVVGLDHDFDVEGKDREDLNLPYNQDELVKAVLEVKPNAIVVNISGSPVFMEQWIDEAKAVVHSFYAGMEGGYALAEVLFGDVNPSGKLPVTFPKALSDSPAHCIGDFPGVETVEYKESIFVGYRYFDSRGIEPRFEFGHGLSYTKFQYSDLTLIVDNSEEINIELSFNITNTGGTSGAEIAQVYVSDLESSLIRPKKELKAFEKVFLEIGETKLVKLSLNKEDLSFYNDKENKWVCEAGEFKILVGSSSSDIKLERIFTV</sequence>
<dbReference type="GO" id="GO:0005975">
    <property type="term" value="P:carbohydrate metabolic process"/>
    <property type="evidence" value="ECO:0007669"/>
    <property type="project" value="InterPro"/>
</dbReference>
<dbReference type="InterPro" id="IPR001764">
    <property type="entry name" value="Glyco_hydro_3_N"/>
</dbReference>
<dbReference type="PANTHER" id="PTHR42715:SF10">
    <property type="entry name" value="BETA-GLUCOSIDASE"/>
    <property type="match status" value="1"/>
</dbReference>
<keyword evidence="4" id="KW-0326">Glycosidase</keyword>
<dbReference type="Pfam" id="PF01915">
    <property type="entry name" value="Glyco_hydro_3_C"/>
    <property type="match status" value="1"/>
</dbReference>
<comment type="similarity">
    <text evidence="1 4">Belongs to the glycosyl hydrolase 3 family.</text>
</comment>
<dbReference type="InterPro" id="IPR002772">
    <property type="entry name" value="Glyco_hydro_3_C"/>
</dbReference>
<gene>
    <name evidence="6" type="ORF">bsdtw1_01782</name>
</gene>
<accession>A0A6V8SFX7</accession>
<evidence type="ECO:0000313" key="6">
    <source>
        <dbReference type="EMBL" id="GFP75691.1"/>
    </source>
</evidence>
<evidence type="ECO:0000259" key="5">
    <source>
        <dbReference type="SMART" id="SM01217"/>
    </source>
</evidence>
<keyword evidence="2 4" id="KW-0378">Hydrolase</keyword>
<dbReference type="SUPFAM" id="SSF52279">
    <property type="entry name" value="Beta-D-glucan exohydrolase, C-terminal domain"/>
    <property type="match status" value="1"/>
</dbReference>
<proteinExistence type="inferred from homology"/>
<keyword evidence="3" id="KW-0119">Carbohydrate metabolism</keyword>
<dbReference type="InterPro" id="IPR036962">
    <property type="entry name" value="Glyco_hydro_3_N_sf"/>
</dbReference>
<dbReference type="InterPro" id="IPR019800">
    <property type="entry name" value="Glyco_hydro_3_AS"/>
</dbReference>
<dbReference type="InterPro" id="IPR050288">
    <property type="entry name" value="Cellulose_deg_GH3"/>
</dbReference>